<proteinExistence type="predicted"/>
<dbReference type="PANTHER" id="PTHR22739:SF22">
    <property type="entry name" value="COSTARS DOMAIN-CONTAINING PROTEIN"/>
    <property type="match status" value="1"/>
</dbReference>
<dbReference type="InParanoid" id="A0A6I8RNU1"/>
<dbReference type="GeneTree" id="ENSGT00940000165475"/>
<dbReference type="InterPro" id="IPR038095">
    <property type="entry name" value="Costars_sf"/>
</dbReference>
<dbReference type="Ensembl" id="ENSXETT00000098102">
    <property type="protein sequence ID" value="ENSXETP00000084015"/>
    <property type="gene ID" value="ENSXETG00000035218"/>
</dbReference>
<evidence type="ECO:0000259" key="1">
    <source>
        <dbReference type="SMART" id="SM01283"/>
    </source>
</evidence>
<reference evidence="2" key="1">
    <citation type="journal article" date="2010" name="Science">
        <title>The genome of the Western clawed frog Xenopus tropicalis.</title>
        <authorList>
            <person name="Hellsten U."/>
            <person name="Harland R.M."/>
            <person name="Gilchrist M.J."/>
            <person name="Hendrix D."/>
            <person name="Jurka J."/>
            <person name="Kapitonov V."/>
            <person name="Ovcharenko I."/>
            <person name="Putnam N.H."/>
            <person name="Shu S."/>
            <person name="Taher L."/>
            <person name="Blitz I.L."/>
            <person name="Blumberg B."/>
            <person name="Dichmann D.S."/>
            <person name="Dubchak I."/>
            <person name="Amaya E."/>
            <person name="Detter J.C."/>
            <person name="Fletcher R."/>
            <person name="Gerhard D.S."/>
            <person name="Goodstein D."/>
            <person name="Graves T."/>
            <person name="Grigoriev I.V."/>
            <person name="Grimwood J."/>
            <person name="Kawashima T."/>
            <person name="Lindquist E."/>
            <person name="Lucas S.M."/>
            <person name="Mead P.E."/>
            <person name="Mitros T."/>
            <person name="Ogino H."/>
            <person name="Ohta Y."/>
            <person name="Poliakov A.V."/>
            <person name="Pollet N."/>
            <person name="Robert J."/>
            <person name="Salamov A."/>
            <person name="Sater A.K."/>
            <person name="Schmutz J."/>
            <person name="Terry A."/>
            <person name="Vize P.D."/>
            <person name="Warren W.C."/>
            <person name="Wells D."/>
            <person name="Wills A."/>
            <person name="Wilson R.K."/>
            <person name="Zimmerman L.B."/>
            <person name="Zorn A.M."/>
            <person name="Grainger R."/>
            <person name="Grammer T."/>
            <person name="Khokha M.K."/>
            <person name="Richardson P.M."/>
            <person name="Rokhsar D.S."/>
        </authorList>
    </citation>
    <scope>NUCLEOTIDE SEQUENCE [LARGE SCALE GENOMIC DNA]</scope>
    <source>
        <strain evidence="2">Nigerian</strain>
    </source>
</reference>
<dbReference type="AlphaFoldDB" id="A0A6I8RNU1"/>
<organism evidence="2">
    <name type="scientific">Xenopus tropicalis</name>
    <name type="common">Western clawed frog</name>
    <name type="synonym">Silurana tropicalis</name>
    <dbReference type="NCBI Taxonomy" id="8364"/>
    <lineage>
        <taxon>Eukaryota</taxon>
        <taxon>Metazoa</taxon>
        <taxon>Chordata</taxon>
        <taxon>Craniata</taxon>
        <taxon>Vertebrata</taxon>
        <taxon>Euteleostomi</taxon>
        <taxon>Amphibia</taxon>
        <taxon>Batrachia</taxon>
        <taxon>Anura</taxon>
        <taxon>Pipoidea</taxon>
        <taxon>Pipidae</taxon>
        <taxon>Xenopodinae</taxon>
        <taxon>Xenopus</taxon>
        <taxon>Silurana</taxon>
    </lineage>
</organism>
<evidence type="ECO:0000313" key="2">
    <source>
        <dbReference type="Ensembl" id="ENSXETP00000084015"/>
    </source>
</evidence>
<accession>A0A6I8RNU1</accession>
<dbReference type="GO" id="GO:0035025">
    <property type="term" value="P:positive regulation of Rho protein signal transduction"/>
    <property type="evidence" value="ECO:0007669"/>
    <property type="project" value="InterPro"/>
</dbReference>
<dbReference type="Pfam" id="PF14705">
    <property type="entry name" value="Costars"/>
    <property type="match status" value="1"/>
</dbReference>
<dbReference type="SMART" id="SM01283">
    <property type="entry name" value="Costars"/>
    <property type="match status" value="1"/>
</dbReference>
<reference evidence="2" key="2">
    <citation type="submission" date="2020-05" db="UniProtKB">
        <authorList>
            <consortium name="Ensembl"/>
        </authorList>
    </citation>
    <scope>IDENTIFICATION</scope>
</reference>
<dbReference type="Gene3D" id="1.10.10.1540">
    <property type="entry name" value="Costar domain"/>
    <property type="match status" value="1"/>
</dbReference>
<protein>
    <recommendedName>
        <fullName evidence="1">Costars domain-containing protein</fullName>
    </recommendedName>
</protein>
<dbReference type="GO" id="GO:0003779">
    <property type="term" value="F:actin binding"/>
    <property type="evidence" value="ECO:0007669"/>
    <property type="project" value="InterPro"/>
</dbReference>
<dbReference type="PANTHER" id="PTHR22739">
    <property type="entry name" value="STRIATED MUSCLE ACTIVATOR OF RHO-DEPENDENT SIGNALING-RELATED"/>
    <property type="match status" value="1"/>
</dbReference>
<name>A0A6I8RNU1_XENTR</name>
<dbReference type="Bgee" id="ENSXETG00000035218">
    <property type="expression patterns" value="Expressed in heart and 5 other cell types or tissues"/>
</dbReference>
<sequence>TSVKNCYYSRSVGNLKKTWQSWAEERMEYQRLNPFSNAVLPDTTRLDIEHPEYGRPKAGTHTEERGKDAHKHLNKELEELCLIIKNIGILGEDGNTRVTFGRLFETYVTISNKLVGVLIRGRKHGLLHFEGEMLWQGRDDHAVITLVE</sequence>
<dbReference type="InterPro" id="IPR027817">
    <property type="entry name" value="Costars_dom"/>
</dbReference>
<feature type="domain" description="Costars" evidence="1">
    <location>
        <begin position="71"/>
        <end position="147"/>
    </location>
</feature>
<dbReference type="InterPro" id="IPR026111">
    <property type="entry name" value="Abra"/>
</dbReference>